<dbReference type="SUPFAM" id="SSF54791">
    <property type="entry name" value="Eukaryotic type KH-domain (KH-domain type I)"/>
    <property type="match status" value="1"/>
</dbReference>
<evidence type="ECO:0000313" key="4">
    <source>
        <dbReference type="Proteomes" id="UP000654075"/>
    </source>
</evidence>
<dbReference type="InterPro" id="IPR036612">
    <property type="entry name" value="KH_dom_type_1_sf"/>
</dbReference>
<keyword evidence="4" id="KW-1185">Reference proteome</keyword>
<dbReference type="AlphaFoldDB" id="A0A813HX59"/>
<dbReference type="OrthoDB" id="5989967at2759"/>
<dbReference type="PANTHER" id="PTHR15744">
    <property type="entry name" value="BLOM7"/>
    <property type="match status" value="1"/>
</dbReference>
<reference evidence="3" key="1">
    <citation type="submission" date="2021-02" db="EMBL/GenBank/DDBJ databases">
        <authorList>
            <person name="Dougan E. K."/>
            <person name="Rhodes N."/>
            <person name="Thang M."/>
            <person name="Chan C."/>
        </authorList>
    </citation>
    <scope>NUCLEOTIDE SEQUENCE</scope>
</reference>
<evidence type="ECO:0000256" key="1">
    <source>
        <dbReference type="SAM" id="MobiDB-lite"/>
    </source>
</evidence>
<dbReference type="EMBL" id="CAJNNV010033222">
    <property type="protein sequence ID" value="CAE8642875.1"/>
    <property type="molecule type" value="Genomic_DNA"/>
</dbReference>
<proteinExistence type="predicted"/>
<dbReference type="Pfam" id="PF22675">
    <property type="entry name" value="KH-I_KHDC4-BBP"/>
    <property type="match status" value="1"/>
</dbReference>
<feature type="region of interest" description="Disordered" evidence="1">
    <location>
        <begin position="222"/>
        <end position="255"/>
    </location>
</feature>
<feature type="domain" description="KHDC4/BBP-like KH-domain type I" evidence="2">
    <location>
        <begin position="109"/>
        <end position="181"/>
    </location>
</feature>
<dbReference type="PANTHER" id="PTHR15744:SF0">
    <property type="entry name" value="KH HOMOLOGY DOMAIN-CONTAINING PROTEIN 4"/>
    <property type="match status" value="1"/>
</dbReference>
<dbReference type="Proteomes" id="UP000654075">
    <property type="component" value="Unassembled WGS sequence"/>
</dbReference>
<gene>
    <name evidence="3" type="ORF">PGLA1383_LOCUS57276</name>
</gene>
<evidence type="ECO:0000259" key="2">
    <source>
        <dbReference type="Pfam" id="PF22675"/>
    </source>
</evidence>
<protein>
    <recommendedName>
        <fullName evidence="2">KHDC4/BBP-like KH-domain type I domain-containing protein</fullName>
    </recommendedName>
</protein>
<sequence length="255" mass="28697">MCSTELGQSFLSAPRKSAATAALPRVITALELLQEDSDPESVFCFPGPDGSELTTQVWSFLLDTLPKRRRSKTHADEDEDSCLVQPSGLLDSEVGTYLCSFPVCLEDFPGYGLVERITGSNRQNLNRIARDCNATLHLRGRGSGFAEGAHPREASTPMHLLLRCTDYANYMLAVSQVAKLLRQVFAHYRRHMRSRRLQPPELKVSVDELVRSDLDINLLSTIDESDLSDEPQPQQQRRSRRRRVRKKDRLPSTGS</sequence>
<dbReference type="InterPro" id="IPR055256">
    <property type="entry name" value="KH_1_KHDC4/BBP-like"/>
</dbReference>
<dbReference type="GO" id="GO:0003723">
    <property type="term" value="F:RNA binding"/>
    <property type="evidence" value="ECO:0007669"/>
    <property type="project" value="InterPro"/>
</dbReference>
<dbReference type="Gene3D" id="3.30.1370.10">
    <property type="entry name" value="K Homology domain, type 1"/>
    <property type="match status" value="1"/>
</dbReference>
<evidence type="ECO:0000313" key="3">
    <source>
        <dbReference type="EMBL" id="CAE8642875.1"/>
    </source>
</evidence>
<dbReference type="GO" id="GO:0005634">
    <property type="term" value="C:nucleus"/>
    <property type="evidence" value="ECO:0007669"/>
    <property type="project" value="InterPro"/>
</dbReference>
<dbReference type="InterPro" id="IPR031121">
    <property type="entry name" value="RIK/BLOM7"/>
</dbReference>
<accession>A0A813HX59</accession>
<comment type="caution">
    <text evidence="3">The sequence shown here is derived from an EMBL/GenBank/DDBJ whole genome shotgun (WGS) entry which is preliminary data.</text>
</comment>
<feature type="compositionally biased region" description="Basic residues" evidence="1">
    <location>
        <begin position="237"/>
        <end position="248"/>
    </location>
</feature>
<name>A0A813HX59_POLGL</name>
<organism evidence="3 4">
    <name type="scientific">Polarella glacialis</name>
    <name type="common">Dinoflagellate</name>
    <dbReference type="NCBI Taxonomy" id="89957"/>
    <lineage>
        <taxon>Eukaryota</taxon>
        <taxon>Sar</taxon>
        <taxon>Alveolata</taxon>
        <taxon>Dinophyceae</taxon>
        <taxon>Suessiales</taxon>
        <taxon>Suessiaceae</taxon>
        <taxon>Polarella</taxon>
    </lineage>
</organism>